<sequence length="237" mass="27374">MFATTIVPHQTVDRLAQLLRLQEPFRAAAIVRTLPASSRLLLMRRRLRLLIRRRYSATIVHLPRVDHLTVDESVRIGELLLLRWLLLLMLRMLLVLLVPPTDLHVVELATVKLKELDQQHAEIGKSVRLSVVLLQKAYAHQDQRVGRDAAGEYFVQVALQQELLQHQHQLFQHRIVTLVALYKLGRLHARLHVERNVHLDLRLPVGQLHDRHGRLVQHPDGVGFRNALVDQLHLEGP</sequence>
<evidence type="ECO:0000313" key="1">
    <source>
        <dbReference type="EnsemblMetazoa" id="AATE016987-PA.1"/>
    </source>
</evidence>
<name>A0A182JF98_ANOAO</name>
<reference evidence="1" key="1">
    <citation type="submission" date="2022-08" db="UniProtKB">
        <authorList>
            <consortium name="EnsemblMetazoa"/>
        </authorList>
    </citation>
    <scope>IDENTIFICATION</scope>
    <source>
        <strain evidence="1">EBRO</strain>
    </source>
</reference>
<proteinExistence type="predicted"/>
<organism evidence="1">
    <name type="scientific">Anopheles atroparvus</name>
    <name type="common">European mosquito</name>
    <dbReference type="NCBI Taxonomy" id="41427"/>
    <lineage>
        <taxon>Eukaryota</taxon>
        <taxon>Metazoa</taxon>
        <taxon>Ecdysozoa</taxon>
        <taxon>Arthropoda</taxon>
        <taxon>Hexapoda</taxon>
        <taxon>Insecta</taxon>
        <taxon>Pterygota</taxon>
        <taxon>Neoptera</taxon>
        <taxon>Endopterygota</taxon>
        <taxon>Diptera</taxon>
        <taxon>Nematocera</taxon>
        <taxon>Culicoidea</taxon>
        <taxon>Culicidae</taxon>
        <taxon>Anophelinae</taxon>
        <taxon>Anopheles</taxon>
    </lineage>
</organism>
<accession>A0A182JF98</accession>
<protein>
    <submittedName>
        <fullName evidence="1">Uncharacterized protein</fullName>
    </submittedName>
</protein>
<dbReference type="VEuPathDB" id="VectorBase:AATE016987"/>
<dbReference type="AlphaFoldDB" id="A0A182JF98"/>
<dbReference type="EnsemblMetazoa" id="AATE016987-RA">
    <property type="protein sequence ID" value="AATE016987-PA.1"/>
    <property type="gene ID" value="AATE016987"/>
</dbReference>